<evidence type="ECO:0000313" key="1">
    <source>
        <dbReference type="EMBL" id="VTN09846.1"/>
    </source>
</evidence>
<dbReference type="EMBL" id="CABDVU010000001">
    <property type="protein sequence ID" value="VTN09846.1"/>
    <property type="molecule type" value="Genomic_DNA"/>
</dbReference>
<proteinExistence type="predicted"/>
<gene>
    <name evidence="1" type="ORF">NCTC9185_01748</name>
</gene>
<name>A0A4U9CYG3_RAOTE</name>
<sequence>MLDFAFLRLFIDLFNLHMEGEVFGYRQVRVEGVALKNHRHVAIGGIEIANRPAVH</sequence>
<dbReference type="AlphaFoldDB" id="A0A4U9CYG3"/>
<dbReference type="Proteomes" id="UP000339249">
    <property type="component" value="Unassembled WGS sequence"/>
</dbReference>
<protein>
    <submittedName>
        <fullName evidence="1">Uncharacterized protein</fullName>
    </submittedName>
</protein>
<accession>A0A4U9CYG3</accession>
<evidence type="ECO:0000313" key="2">
    <source>
        <dbReference type="Proteomes" id="UP000339249"/>
    </source>
</evidence>
<dbReference type="AntiFam" id="ANF00095">
    <property type="entry name" value="Shadow ORF (opposite ABC transporters)"/>
</dbReference>
<reference evidence="1 2" key="1">
    <citation type="submission" date="2019-04" db="EMBL/GenBank/DDBJ databases">
        <authorList>
            <consortium name="Pathogen Informatics"/>
        </authorList>
    </citation>
    <scope>NUCLEOTIDE SEQUENCE [LARGE SCALE GENOMIC DNA]</scope>
    <source>
        <strain evidence="1 2">NCTC9185</strain>
    </source>
</reference>
<organism evidence="1 2">
    <name type="scientific">Raoultella terrigena</name>
    <name type="common">Klebsiella terrigena</name>
    <dbReference type="NCBI Taxonomy" id="577"/>
    <lineage>
        <taxon>Bacteria</taxon>
        <taxon>Pseudomonadati</taxon>
        <taxon>Pseudomonadota</taxon>
        <taxon>Gammaproteobacteria</taxon>
        <taxon>Enterobacterales</taxon>
        <taxon>Enterobacteriaceae</taxon>
        <taxon>Klebsiella/Raoultella group</taxon>
        <taxon>Raoultella</taxon>
    </lineage>
</organism>